<dbReference type="Proteomes" id="UP000701801">
    <property type="component" value="Unassembled WGS sequence"/>
</dbReference>
<keyword evidence="3" id="KW-1185">Reference proteome</keyword>
<comment type="caution">
    <text evidence="2">The sequence shown here is derived from an EMBL/GenBank/DDBJ whole genome shotgun (WGS) entry which is preliminary data.</text>
</comment>
<dbReference type="InterPro" id="IPR056672">
    <property type="entry name" value="DUF7770"/>
</dbReference>
<reference evidence="2" key="1">
    <citation type="submission" date="2021-07" db="EMBL/GenBank/DDBJ databases">
        <authorList>
            <person name="Durling M."/>
        </authorList>
    </citation>
    <scope>NUCLEOTIDE SEQUENCE</scope>
</reference>
<sequence>MPSQYEASSGLSSSTDAVILHVDLVADKLEPLIDRLRNGSIVPGQKRNHWCIGLATSQEESIQLDPNTKGDCSLDILVSKHHQTQGNNIKHIRLSVKDGLKFSQVIELLLNNKHDYYRFDQNHQGLRQWIITTLALLFSVGYLTNESEVKDAKAIVKIVWKGQDEPVEEENQSEMVLGTFFDPNEL</sequence>
<proteinExistence type="predicted"/>
<accession>A0A9N9LN73</accession>
<evidence type="ECO:0000259" key="1">
    <source>
        <dbReference type="Pfam" id="PF24968"/>
    </source>
</evidence>
<dbReference type="OrthoDB" id="3527137at2759"/>
<dbReference type="Pfam" id="PF24968">
    <property type="entry name" value="DUF7770"/>
    <property type="match status" value="1"/>
</dbReference>
<protein>
    <recommendedName>
        <fullName evidence="1">DUF7770 domain-containing protein</fullName>
    </recommendedName>
</protein>
<dbReference type="EMBL" id="CAJVRM010000164">
    <property type="protein sequence ID" value="CAG8976167.1"/>
    <property type="molecule type" value="Genomic_DNA"/>
</dbReference>
<organism evidence="2 3">
    <name type="scientific">Hymenoscyphus albidus</name>
    <dbReference type="NCBI Taxonomy" id="595503"/>
    <lineage>
        <taxon>Eukaryota</taxon>
        <taxon>Fungi</taxon>
        <taxon>Dikarya</taxon>
        <taxon>Ascomycota</taxon>
        <taxon>Pezizomycotina</taxon>
        <taxon>Leotiomycetes</taxon>
        <taxon>Helotiales</taxon>
        <taxon>Helotiaceae</taxon>
        <taxon>Hymenoscyphus</taxon>
    </lineage>
</organism>
<evidence type="ECO:0000313" key="2">
    <source>
        <dbReference type="EMBL" id="CAG8976167.1"/>
    </source>
</evidence>
<dbReference type="AlphaFoldDB" id="A0A9N9LN73"/>
<name>A0A9N9LN73_9HELO</name>
<feature type="domain" description="DUF7770" evidence="1">
    <location>
        <begin position="44"/>
        <end position="181"/>
    </location>
</feature>
<gene>
    <name evidence="2" type="ORF">HYALB_00010425</name>
</gene>
<evidence type="ECO:0000313" key="3">
    <source>
        <dbReference type="Proteomes" id="UP000701801"/>
    </source>
</evidence>